<feature type="transmembrane region" description="Helical" evidence="3">
    <location>
        <begin position="1426"/>
        <end position="1445"/>
    </location>
</feature>
<dbReference type="Proteomes" id="UP000317422">
    <property type="component" value="Unassembled WGS sequence"/>
</dbReference>
<feature type="transmembrane region" description="Helical" evidence="3">
    <location>
        <begin position="1061"/>
        <end position="1079"/>
    </location>
</feature>
<dbReference type="OrthoDB" id="3416299at2"/>
<keyword evidence="3" id="KW-1133">Transmembrane helix</keyword>
<feature type="transmembrane region" description="Helical" evidence="3">
    <location>
        <begin position="1012"/>
        <end position="1029"/>
    </location>
</feature>
<feature type="transmembrane region" description="Helical" evidence="3">
    <location>
        <begin position="979"/>
        <end position="1000"/>
    </location>
</feature>
<dbReference type="InterPro" id="IPR058062">
    <property type="entry name" value="SCO7613_C"/>
</dbReference>
<accession>A0A543NM16</accession>
<feature type="transmembrane region" description="Helical" evidence="3">
    <location>
        <begin position="1560"/>
        <end position="1581"/>
    </location>
</feature>
<feature type="transmembrane region" description="Helical" evidence="3">
    <location>
        <begin position="139"/>
        <end position="161"/>
    </location>
</feature>
<feature type="transmembrane region" description="Helical" evidence="3">
    <location>
        <begin position="1793"/>
        <end position="1811"/>
    </location>
</feature>
<feature type="transmembrane region" description="Helical" evidence="3">
    <location>
        <begin position="758"/>
        <end position="780"/>
    </location>
</feature>
<feature type="compositionally biased region" description="Pro residues" evidence="2">
    <location>
        <begin position="114"/>
        <end position="123"/>
    </location>
</feature>
<feature type="transmembrane region" description="Helical" evidence="3">
    <location>
        <begin position="1280"/>
        <end position="1298"/>
    </location>
</feature>
<feature type="transmembrane region" description="Helical" evidence="3">
    <location>
        <begin position="953"/>
        <end position="973"/>
    </location>
</feature>
<feature type="transmembrane region" description="Helical" evidence="3">
    <location>
        <begin position="1219"/>
        <end position="1238"/>
    </location>
</feature>
<feature type="transmembrane region" description="Helical" evidence="3">
    <location>
        <begin position="1169"/>
        <end position="1187"/>
    </location>
</feature>
<feature type="transmembrane region" description="Helical" evidence="3">
    <location>
        <begin position="1509"/>
        <end position="1528"/>
    </location>
</feature>
<feature type="transmembrane region" description="Helical" evidence="3">
    <location>
        <begin position="860"/>
        <end position="881"/>
    </location>
</feature>
<feature type="transmembrane region" description="Helical" evidence="3">
    <location>
        <begin position="167"/>
        <end position="187"/>
    </location>
</feature>
<organism evidence="4 5">
    <name type="scientific">Haloactinospora alba</name>
    <dbReference type="NCBI Taxonomy" id="405555"/>
    <lineage>
        <taxon>Bacteria</taxon>
        <taxon>Bacillati</taxon>
        <taxon>Actinomycetota</taxon>
        <taxon>Actinomycetes</taxon>
        <taxon>Streptosporangiales</taxon>
        <taxon>Nocardiopsidaceae</taxon>
        <taxon>Haloactinospora</taxon>
    </lineage>
</organism>
<feature type="transmembrane region" description="Helical" evidence="3">
    <location>
        <begin position="268"/>
        <end position="285"/>
    </location>
</feature>
<evidence type="ECO:0000256" key="1">
    <source>
        <dbReference type="SAM" id="Coils"/>
    </source>
</evidence>
<dbReference type="RefSeq" id="WP_141924330.1">
    <property type="nucleotide sequence ID" value="NZ_VFQC01000001.1"/>
</dbReference>
<feature type="transmembrane region" description="Helical" evidence="3">
    <location>
        <begin position="1767"/>
        <end position="1787"/>
    </location>
</feature>
<proteinExistence type="predicted"/>
<feature type="region of interest" description="Disordered" evidence="2">
    <location>
        <begin position="73"/>
        <end position="129"/>
    </location>
</feature>
<feature type="transmembrane region" description="Helical" evidence="3">
    <location>
        <begin position="1035"/>
        <end position="1054"/>
    </location>
</feature>
<feature type="compositionally biased region" description="Pro residues" evidence="2">
    <location>
        <begin position="87"/>
        <end position="99"/>
    </location>
</feature>
<feature type="transmembrane region" description="Helical" evidence="3">
    <location>
        <begin position="364"/>
        <end position="389"/>
    </location>
</feature>
<feature type="transmembrane region" description="Helical" evidence="3">
    <location>
        <begin position="1534"/>
        <end position="1553"/>
    </location>
</feature>
<feature type="transmembrane region" description="Helical" evidence="3">
    <location>
        <begin position="322"/>
        <end position="344"/>
    </location>
</feature>
<feature type="transmembrane region" description="Helical" evidence="3">
    <location>
        <begin position="1742"/>
        <end position="1760"/>
    </location>
</feature>
<feature type="transmembrane region" description="Helical" evidence="3">
    <location>
        <begin position="1250"/>
        <end position="1274"/>
    </location>
</feature>
<feature type="coiled-coil region" evidence="1">
    <location>
        <begin position="39"/>
        <end position="73"/>
    </location>
</feature>
<keyword evidence="3" id="KW-0472">Membrane</keyword>
<feature type="transmembrane region" description="Helical" evidence="3">
    <location>
        <begin position="1662"/>
        <end position="1680"/>
    </location>
</feature>
<feature type="transmembrane region" description="Helical" evidence="3">
    <location>
        <begin position="199"/>
        <end position="219"/>
    </location>
</feature>
<feature type="transmembrane region" description="Helical" evidence="3">
    <location>
        <begin position="457"/>
        <end position="478"/>
    </location>
</feature>
<feature type="transmembrane region" description="Helical" evidence="3">
    <location>
        <begin position="589"/>
        <end position="610"/>
    </location>
</feature>
<feature type="transmembrane region" description="Helical" evidence="3">
    <location>
        <begin position="836"/>
        <end position="854"/>
    </location>
</feature>
<gene>
    <name evidence="4" type="ORF">FHX37_2872</name>
</gene>
<feature type="transmembrane region" description="Helical" evidence="3">
    <location>
        <begin position="1716"/>
        <end position="1736"/>
    </location>
</feature>
<keyword evidence="1" id="KW-0175">Coiled coil</keyword>
<feature type="transmembrane region" description="Helical" evidence="3">
    <location>
        <begin position="401"/>
        <end position="421"/>
    </location>
</feature>
<sequence length="1831" mass="180868">MSIPCPFTACPDCAARTDEGDTTCPECHLPLSTSAATRLAEVRDELDRLARRRRLLEEEQEELISRLRALRETRAARHPQPESSAAAPPPQPEPEPAPAPVVAAPASGEHAPRPEPSPQPSAPRPKRPRREISLPSAQNVLLGLGGLLIAVAATVFTVVTWSELGLAPRALILAGFTTAAGYTTVPLLRAGMRATAETFGVLAAALLALTTTALGMLALGAGPVAGTGTSDLGVSAPRLWTATAGTAVIVAALAYFPRLVPLRGPHVIAVVLAQLVAPLAAMALVTGSGATWPVVLTALAVTSLGDLALYRRVTRLRSRWRGQLGTLVWTLGAACWCPAVLPAVPVTVGFVSLPVLLAGAWPAGAGGAATAVVVGGTLATAGGAAAWAARTTPSPAWRRSLVALATAAGTTTLPTTLTGLYDADAAPLWALVASMSVSAAAACGLSGSLPRHGDRAASGITAGAALAFGAVPSVFMLAGELPALTARLAAPWTGAGAGAPTPATELTPRLVLLLLVQTAGWGLLARTLRRRWAAVAALCLASTTALALSRAGLLAAHPWVGVTGAALALLAAAAVAARGTGPAGRVTHAWLGNAPLALAGVAGSLGLTYALSSPRATVVTAGVLLLAAAAVAGLRTNRPVAAATAASGALLLTGEVAALLLWLSAPVAVWVAAMLAVAAGAVATASAVTALAAPEPPLPARQDQVRALDAAVAAPLAGTLVAAGTAGAGVFTLAAALVVFPVLVVATHHPSLAPPVRVGAFAVAALSATVAAAGTLPLLAHATVDHLRHLAAPWQEHAVAPLVADQPDGPRTAAALLLAVPLVAAGAVLEGRRVGIPASIVGCVSAALIGAVWLPHPATIAVLTATAVAALAAASVAELGSDRPIVGSGITVFAKRAVAGRRGAVTGIVTAATVAVLAVAAALSGPVATITVLGALTVASAGAAVARPGPRTTAAGASATVACASGVTVASFVHAGAPLPAFVGALLTVAALAVGAAAALAHAGRRPEQVTALDGASVIPAALALGFAAAWGRDLFALAAAVSAVLVLTVATRTAGRHTRWWLLGGAAAVAGSALTALADRLAAVVTGPVPVLAAPWQHGGTPRVLPTLLTDASLPLLLPACGTAVAALAWCAAMVDGTSGQGQRLFSWGCSAAGVLVPVALVNLDTGYGAALGALVVTSGLLFAGASAASGTGAYALVATGTLTTALASGWSAATPTATLLVLVSLTVLAAVPAGAVRGHTPAGVARVLAYLAGVGAGLVTLSCYGALLHAGFAPDPRWHPFTGLATAALIAGLVRLRALSDRPAQRGGLVTAGVTLLLVSSFAAPGEPGLGGLVAAVCGLLLLTFARALPTWPRWLATGAAALVAAGALAYVLVPLVSLLLAPYTWVGAVWQPAGWDAVTRPATVALGPAGAGGSPVVLPPAGLLPTVATVAATVLLGVRVWARSWLPRAAAVLAVPVLVPFPLAVRIGDAGDPGVAGLPYPAALAGVLLVAALLTVLGARSGNSRLAAVCGGAALSPLTLAAAWGLTTPPATLVTLAAATVLAAVAAALARTVVFTAGATASAVLAAGGFALAAPLALGQPAAVAALAPLVVVAGVTAVLGGVRLQRRVTLPAEVAAGVLAVVAIVLTLAGSARLELTSAALAAAGVIALANAPRPGRWWLGAVGPVLLLGALWLFLGWMRVSAPEPYTTVPALAALAAGWELRRRRPDTGTWVSYGAPLALLLAPGLVAALLGDGTLWRVALLGTTGLVVTLVGAWRRLQAPLLVGAVSLLPLAAKTPGPPLWDMVLALPNWIPLGAVGVLLVYAGARYERHIRRLRALGQRIREME</sequence>
<feature type="transmembrane region" description="Helical" evidence="3">
    <location>
        <begin position="616"/>
        <end position="634"/>
    </location>
</feature>
<feature type="transmembrane region" description="Helical" evidence="3">
    <location>
        <begin position="927"/>
        <end position="946"/>
    </location>
</feature>
<feature type="transmembrane region" description="Helical" evidence="3">
    <location>
        <begin position="812"/>
        <end position="829"/>
    </location>
</feature>
<feature type="transmembrane region" description="Helical" evidence="3">
    <location>
        <begin position="728"/>
        <end position="746"/>
    </location>
</feature>
<feature type="transmembrane region" description="Helical" evidence="3">
    <location>
        <begin position="1146"/>
        <end position="1163"/>
    </location>
</feature>
<feature type="transmembrane region" description="Helical" evidence="3">
    <location>
        <begin position="291"/>
        <end position="310"/>
    </location>
</feature>
<feature type="transmembrane region" description="Helical" evidence="3">
    <location>
        <begin position="1363"/>
        <end position="1388"/>
    </location>
</feature>
<evidence type="ECO:0000313" key="5">
    <source>
        <dbReference type="Proteomes" id="UP000317422"/>
    </source>
</evidence>
<keyword evidence="3" id="KW-0812">Transmembrane</keyword>
<feature type="transmembrane region" description="Helical" evidence="3">
    <location>
        <begin position="902"/>
        <end position="921"/>
    </location>
</feature>
<feature type="transmembrane region" description="Helical" evidence="3">
    <location>
        <begin position="1332"/>
        <end position="1351"/>
    </location>
</feature>
<feature type="transmembrane region" description="Helical" evidence="3">
    <location>
        <begin position="532"/>
        <end position="553"/>
    </location>
</feature>
<keyword evidence="5" id="KW-1185">Reference proteome</keyword>
<protein>
    <submittedName>
        <fullName evidence="4">Uncharacterized protein</fullName>
    </submittedName>
</protein>
<feature type="transmembrane region" description="Helical" evidence="3">
    <location>
        <begin position="1113"/>
        <end position="1134"/>
    </location>
</feature>
<feature type="transmembrane region" description="Helical" evidence="3">
    <location>
        <begin position="506"/>
        <end position="525"/>
    </location>
</feature>
<feature type="transmembrane region" description="Helical" evidence="3">
    <location>
        <begin position="427"/>
        <end position="445"/>
    </location>
</feature>
<evidence type="ECO:0000256" key="2">
    <source>
        <dbReference type="SAM" id="MobiDB-lite"/>
    </source>
</evidence>
<feature type="transmembrane region" description="Helical" evidence="3">
    <location>
        <begin position="1483"/>
        <end position="1502"/>
    </location>
</feature>
<reference evidence="4 5" key="1">
    <citation type="submission" date="2019-06" db="EMBL/GenBank/DDBJ databases">
        <title>Sequencing the genomes of 1000 actinobacteria strains.</title>
        <authorList>
            <person name="Klenk H.-P."/>
        </authorList>
    </citation>
    <scope>NUCLEOTIDE SEQUENCE [LARGE SCALE GENOMIC DNA]</scope>
    <source>
        <strain evidence="4 5">DSM 45015</strain>
    </source>
</reference>
<evidence type="ECO:0000256" key="3">
    <source>
        <dbReference type="SAM" id="Phobius"/>
    </source>
</evidence>
<evidence type="ECO:0000313" key="4">
    <source>
        <dbReference type="EMBL" id="TQN32885.1"/>
    </source>
</evidence>
<feature type="transmembrane region" description="Helical" evidence="3">
    <location>
        <begin position="1587"/>
        <end position="1606"/>
    </location>
</feature>
<feature type="transmembrane region" description="Helical" evidence="3">
    <location>
        <begin position="1194"/>
        <end position="1213"/>
    </location>
</feature>
<name>A0A543NM16_9ACTN</name>
<feature type="transmembrane region" description="Helical" evidence="3">
    <location>
        <begin position="239"/>
        <end position="256"/>
    </location>
</feature>
<feature type="transmembrane region" description="Helical" evidence="3">
    <location>
        <begin position="1310"/>
        <end position="1326"/>
    </location>
</feature>
<feature type="transmembrane region" description="Helical" evidence="3">
    <location>
        <begin position="559"/>
        <end position="577"/>
    </location>
</feature>
<comment type="caution">
    <text evidence="4">The sequence shown here is derived from an EMBL/GenBank/DDBJ whole genome shotgun (WGS) entry which is preliminary data.</text>
</comment>
<feature type="transmembrane region" description="Helical" evidence="3">
    <location>
        <begin position="1452"/>
        <end position="1471"/>
    </location>
</feature>
<dbReference type="EMBL" id="VFQC01000001">
    <property type="protein sequence ID" value="TQN32885.1"/>
    <property type="molecule type" value="Genomic_DNA"/>
</dbReference>
<feature type="transmembrane region" description="Helical" evidence="3">
    <location>
        <begin position="1618"/>
        <end position="1636"/>
    </location>
</feature>
<dbReference type="NCBIfam" id="NF047321">
    <property type="entry name" value="SCO7613_CTERM"/>
    <property type="match status" value="1"/>
</dbReference>